<feature type="binding site" evidence="9">
    <location>
        <position position="426"/>
    </location>
    <ligand>
        <name>FAD</name>
        <dbReference type="ChEBI" id="CHEBI:57692"/>
    </ligand>
</feature>
<organism evidence="12 13">
    <name type="scientific">Albula glossodonta</name>
    <name type="common">roundjaw bonefish</name>
    <dbReference type="NCBI Taxonomy" id="121402"/>
    <lineage>
        <taxon>Eukaryota</taxon>
        <taxon>Metazoa</taxon>
        <taxon>Chordata</taxon>
        <taxon>Craniata</taxon>
        <taxon>Vertebrata</taxon>
        <taxon>Euteleostomi</taxon>
        <taxon>Actinopterygii</taxon>
        <taxon>Neopterygii</taxon>
        <taxon>Teleostei</taxon>
        <taxon>Albuliformes</taxon>
        <taxon>Albulidae</taxon>
        <taxon>Albula</taxon>
    </lineage>
</organism>
<evidence type="ECO:0000256" key="5">
    <source>
        <dbReference type="ARBA" id="ARBA00022787"/>
    </source>
</evidence>
<keyword evidence="5" id="KW-1000">Mitochondrion outer membrane</keyword>
<dbReference type="PANTHER" id="PTHR43563">
    <property type="entry name" value="AMINE OXIDASE"/>
    <property type="match status" value="1"/>
</dbReference>
<name>A0A8T2PRD0_9TELE</name>
<dbReference type="GO" id="GO:0097621">
    <property type="term" value="F:monoamine oxidase activity"/>
    <property type="evidence" value="ECO:0007669"/>
    <property type="project" value="UniProtKB-EC"/>
</dbReference>
<keyword evidence="6 10" id="KW-0274">FAD</keyword>
<accession>A0A8T2PRD0</accession>
<dbReference type="GO" id="GO:0008131">
    <property type="term" value="F:primary methylamine oxidase activity"/>
    <property type="evidence" value="ECO:0007669"/>
    <property type="project" value="UniProtKB-ARBA"/>
</dbReference>
<dbReference type="EC" id="1.4.3.-" evidence="10"/>
<dbReference type="PRINTS" id="PR00757">
    <property type="entry name" value="AMINEOXDASEF"/>
</dbReference>
<feature type="domain" description="Amine oxidase" evidence="11">
    <location>
        <begin position="11"/>
        <end position="450"/>
    </location>
</feature>
<reference evidence="12" key="1">
    <citation type="thesis" date="2021" institute="BYU ScholarsArchive" country="Provo, UT, USA">
        <title>Applications of and Algorithms for Genome Assembly and Genomic Analyses with an Emphasis on Marine Teleosts.</title>
        <authorList>
            <person name="Pickett B.D."/>
        </authorList>
    </citation>
    <scope>NUCLEOTIDE SEQUENCE</scope>
    <source>
        <strain evidence="12">HI-2016</strain>
    </source>
</reference>
<dbReference type="InterPro" id="IPR002937">
    <property type="entry name" value="Amino_oxidase"/>
</dbReference>
<protein>
    <recommendedName>
        <fullName evidence="10">Amine oxidase</fullName>
        <ecNumber evidence="10">1.4.3.-</ecNumber>
    </recommendedName>
</protein>
<dbReference type="InterPro" id="IPR036188">
    <property type="entry name" value="FAD/NAD-bd_sf"/>
</dbReference>
<feature type="binding site" evidence="9">
    <location>
        <position position="343"/>
    </location>
    <ligand>
        <name>substrate</name>
    </ligand>
</feature>
<dbReference type="InterPro" id="IPR050703">
    <property type="entry name" value="Flavin_MAO"/>
</dbReference>
<keyword evidence="13" id="KW-1185">Reference proteome</keyword>
<evidence type="ECO:0000256" key="8">
    <source>
        <dbReference type="ARBA" id="ARBA00048448"/>
    </source>
</evidence>
<sequence length="528" mass="57729">MLDVVIVGAGLSGLSAAQQLLKKDERLSIVVLEGKGRVGGRTVTLKLPAAHGEDFWDLGGQWVGSTQTHVMDLIQELGLEVYPQYTEGKKVLHMGVSDSQVHTYTTSLPYCSPLVLLDTTIFLLCKTVSVNDPMSTPNALQYDSMTLQSYMDQHVWTNELKQNIGVCTRTAFGMEPSQLSFLYFLMFAAAAGGLLPLLETTPGSAQESRVKGGTQQLSERLADQIGRENILLGSAVTAIEQDGDVVQVKTATNTFTCKAVIVSCPPHLAAKIHYTPAVPTERERLTQSMPMGHLIKFIITYPTAFWREKGFSGEIAVQPSAVCPFSVTFDATSPSRNPALVGFIASEQASDWGTRTKEDRRDGIILSLQKYLGPEASGFIHYEEKDWAREEFSGGCPVNIMTPGMLSFYHPSLRKPFGRIFWAGTETATLWCGYLSGAVQSGQRAALEVLGYLAPETLSQVEREVAEASKNHAVPRRTWASNTLSQSSTPLVLATITLAATLLLSQSQLSRYLIKQAFVFLQRAGLKH</sequence>
<evidence type="ECO:0000313" key="12">
    <source>
        <dbReference type="EMBL" id="KAG9353952.1"/>
    </source>
</evidence>
<evidence type="ECO:0000256" key="4">
    <source>
        <dbReference type="ARBA" id="ARBA00022630"/>
    </source>
</evidence>
<dbReference type="PANTHER" id="PTHR43563:SF14">
    <property type="entry name" value="AMINE OXIDASE"/>
    <property type="match status" value="1"/>
</dbReference>
<evidence type="ECO:0000256" key="7">
    <source>
        <dbReference type="ARBA" id="ARBA00023002"/>
    </source>
</evidence>
<keyword evidence="5" id="KW-0472">Membrane</keyword>
<evidence type="ECO:0000256" key="1">
    <source>
        <dbReference type="ARBA" id="ARBA00001974"/>
    </source>
</evidence>
<evidence type="ECO:0000313" key="13">
    <source>
        <dbReference type="Proteomes" id="UP000824540"/>
    </source>
</evidence>
<evidence type="ECO:0000256" key="3">
    <source>
        <dbReference type="ARBA" id="ARBA00005995"/>
    </source>
</evidence>
<dbReference type="OrthoDB" id="7777654at2759"/>
<dbReference type="GO" id="GO:0005741">
    <property type="term" value="C:mitochondrial outer membrane"/>
    <property type="evidence" value="ECO:0007669"/>
    <property type="project" value="UniProtKB-SubCell"/>
</dbReference>
<dbReference type="EMBL" id="JAFBMS010000003">
    <property type="protein sequence ID" value="KAG9353952.1"/>
    <property type="molecule type" value="Genomic_DNA"/>
</dbReference>
<keyword evidence="5" id="KW-0496">Mitochondrion</keyword>
<evidence type="ECO:0000256" key="10">
    <source>
        <dbReference type="RuleBase" id="RU362067"/>
    </source>
</evidence>
<feature type="binding site" evidence="9">
    <location>
        <position position="236"/>
    </location>
    <ligand>
        <name>FAD</name>
        <dbReference type="ChEBI" id="CHEBI:57692"/>
    </ligand>
</feature>
<dbReference type="Gene3D" id="1.10.405.10">
    <property type="entry name" value="Guanine Nucleotide Dissociation Inhibitor, domain 1"/>
    <property type="match status" value="1"/>
</dbReference>
<dbReference type="AlphaFoldDB" id="A0A8T2PRD0"/>
<evidence type="ECO:0000256" key="6">
    <source>
        <dbReference type="ARBA" id="ARBA00022827"/>
    </source>
</evidence>
<comment type="subcellular location">
    <subcellularLocation>
        <location evidence="2">Mitochondrion outer membrane</location>
        <topology evidence="2">Single-pass type IV membrane protein</topology>
        <orientation evidence="2">Cytoplasmic side</orientation>
    </subcellularLocation>
</comment>
<dbReference type="SUPFAM" id="SSF51905">
    <property type="entry name" value="FAD/NAD(P)-binding domain"/>
    <property type="match status" value="1"/>
</dbReference>
<dbReference type="InterPro" id="IPR001613">
    <property type="entry name" value="Flavin_amine_oxidase"/>
</dbReference>
<proteinExistence type="inferred from homology"/>
<evidence type="ECO:0000256" key="2">
    <source>
        <dbReference type="ARBA" id="ARBA00004362"/>
    </source>
</evidence>
<dbReference type="Gene3D" id="3.90.660.10">
    <property type="match status" value="1"/>
</dbReference>
<dbReference type="SUPFAM" id="SSF54373">
    <property type="entry name" value="FAD-linked reductases, C-terminal domain"/>
    <property type="match status" value="1"/>
</dbReference>
<evidence type="ECO:0000259" key="11">
    <source>
        <dbReference type="Pfam" id="PF01593"/>
    </source>
</evidence>
<dbReference type="Proteomes" id="UP000824540">
    <property type="component" value="Unassembled WGS sequence"/>
</dbReference>
<dbReference type="Pfam" id="PF01593">
    <property type="entry name" value="Amino_oxidase"/>
    <property type="match status" value="1"/>
</dbReference>
<evidence type="ECO:0000256" key="9">
    <source>
        <dbReference type="PIRSR" id="PIRSR601613-1"/>
    </source>
</evidence>
<keyword evidence="7 10" id="KW-0560">Oxidoreductase</keyword>
<gene>
    <name evidence="12" type="ORF">JZ751_012076</name>
</gene>
<keyword evidence="4 10" id="KW-0285">Flavoprotein</keyword>
<comment type="cofactor">
    <cofactor evidence="1 10">
        <name>FAD</name>
        <dbReference type="ChEBI" id="CHEBI:57692"/>
    </cofactor>
</comment>
<comment type="catalytic activity">
    <reaction evidence="8">
        <text>a secondary aliphatic amine + O2 + H2O = a primary amine + an aldehyde + H2O2</text>
        <dbReference type="Rhea" id="RHEA:26414"/>
        <dbReference type="ChEBI" id="CHEBI:15377"/>
        <dbReference type="ChEBI" id="CHEBI:15379"/>
        <dbReference type="ChEBI" id="CHEBI:16240"/>
        <dbReference type="ChEBI" id="CHEBI:17478"/>
        <dbReference type="ChEBI" id="CHEBI:58855"/>
        <dbReference type="ChEBI" id="CHEBI:65296"/>
        <dbReference type="EC" id="1.4.3.4"/>
    </reaction>
</comment>
<comment type="similarity">
    <text evidence="3 10">Belongs to the flavin monoamine oxidase family.</text>
</comment>
<comment type="caution">
    <text evidence="12">The sequence shown here is derived from an EMBL/GenBank/DDBJ whole genome shotgun (WGS) entry which is preliminary data.</text>
</comment>
<feature type="binding site" evidence="9">
    <location>
        <position position="12"/>
    </location>
    <ligand>
        <name>FAD</name>
        <dbReference type="ChEBI" id="CHEBI:57692"/>
    </ligand>
</feature>
<dbReference type="Gene3D" id="3.50.50.60">
    <property type="entry name" value="FAD/NAD(P)-binding domain"/>
    <property type="match status" value="1"/>
</dbReference>